<accession>A0AA41PUK2</accession>
<proteinExistence type="predicted"/>
<organism evidence="2 3">
    <name type="scientific">Yinghuangia soli</name>
    <dbReference type="NCBI Taxonomy" id="2908204"/>
    <lineage>
        <taxon>Bacteria</taxon>
        <taxon>Bacillati</taxon>
        <taxon>Actinomycetota</taxon>
        <taxon>Actinomycetes</taxon>
        <taxon>Kitasatosporales</taxon>
        <taxon>Streptomycetaceae</taxon>
        <taxon>Yinghuangia</taxon>
    </lineage>
</organism>
<sequence>MIPSPDYRALDAALRDRGVELVTSPDAYARAHELPGWYAVFRELTPVSVWLPLAPATMPDTGELAALAAGLPPGAAVVKDWVKSRKYEWDTACFVPDLADTAHLTGVAEAFVRGQDEFLTGGVVLRAYEDFTGTEARVWWVRGEPVLVTPHPDTPEALAEPEIGADVRAAVAELDVAFVTTDLALRADGRWRVVEVGDGQVSDRAAGVAPELLLEPLLMP</sequence>
<keyword evidence="3" id="KW-1185">Reference proteome</keyword>
<gene>
    <name evidence="2" type="ORF">LZ495_01860</name>
</gene>
<evidence type="ECO:0000313" key="2">
    <source>
        <dbReference type="EMBL" id="MCF2525971.1"/>
    </source>
</evidence>
<dbReference type="EMBL" id="JAKFHA010000001">
    <property type="protein sequence ID" value="MCF2525971.1"/>
    <property type="molecule type" value="Genomic_DNA"/>
</dbReference>
<evidence type="ECO:0000313" key="3">
    <source>
        <dbReference type="Proteomes" id="UP001165378"/>
    </source>
</evidence>
<dbReference type="Pfam" id="PF14243">
    <property type="entry name" value="R2K_3"/>
    <property type="match status" value="1"/>
</dbReference>
<dbReference type="AlphaFoldDB" id="A0AA41PUK2"/>
<dbReference type="RefSeq" id="WP_235050037.1">
    <property type="nucleotide sequence ID" value="NZ_JAKFHA010000001.1"/>
</dbReference>
<comment type="caution">
    <text evidence="2">The sequence shown here is derived from an EMBL/GenBank/DDBJ whole genome shotgun (WGS) entry which is preliminary data.</text>
</comment>
<reference evidence="2" key="1">
    <citation type="submission" date="2022-01" db="EMBL/GenBank/DDBJ databases">
        <title>Genome-Based Taxonomic Classification of the Phylum Actinobacteria.</title>
        <authorList>
            <person name="Gao Y."/>
        </authorList>
    </citation>
    <scope>NUCLEOTIDE SEQUENCE</scope>
    <source>
        <strain evidence="2">KLBMP 8922</strain>
    </source>
</reference>
<dbReference type="InterPro" id="IPR025643">
    <property type="entry name" value="R2K_3"/>
</dbReference>
<dbReference type="Proteomes" id="UP001165378">
    <property type="component" value="Unassembled WGS sequence"/>
</dbReference>
<evidence type="ECO:0000259" key="1">
    <source>
        <dbReference type="Pfam" id="PF14243"/>
    </source>
</evidence>
<protein>
    <submittedName>
        <fullName evidence="2">ATP-grasp domain-containing protein</fullName>
    </submittedName>
</protein>
<feature type="domain" description="ATP-grasp" evidence="1">
    <location>
        <begin position="73"/>
        <end position="208"/>
    </location>
</feature>
<name>A0AA41PUK2_9ACTN</name>